<dbReference type="PANTHER" id="PTHR23111:SF29">
    <property type="entry name" value="OS07G0404300 PROTEIN"/>
    <property type="match status" value="1"/>
</dbReference>
<dbReference type="GO" id="GO:0005737">
    <property type="term" value="C:cytoplasm"/>
    <property type="evidence" value="ECO:0007669"/>
    <property type="project" value="TreeGrafter"/>
</dbReference>
<dbReference type="Proteomes" id="UP000188268">
    <property type="component" value="Unassembled WGS sequence"/>
</dbReference>
<dbReference type="AlphaFoldDB" id="A0A1R3HET5"/>
<dbReference type="InterPro" id="IPR001876">
    <property type="entry name" value="Znf_RanBP2"/>
</dbReference>
<feature type="compositionally biased region" description="Polar residues" evidence="5">
    <location>
        <begin position="610"/>
        <end position="625"/>
    </location>
</feature>
<feature type="domain" description="RanBP2-type" evidence="6">
    <location>
        <begin position="461"/>
        <end position="490"/>
    </location>
</feature>
<keyword evidence="3" id="KW-0862">Zinc</keyword>
<feature type="compositionally biased region" description="Basic and acidic residues" evidence="5">
    <location>
        <begin position="770"/>
        <end position="782"/>
    </location>
</feature>
<evidence type="ECO:0000256" key="1">
    <source>
        <dbReference type="ARBA" id="ARBA00022723"/>
    </source>
</evidence>
<dbReference type="OrthoDB" id="448399at2759"/>
<feature type="region of interest" description="Disordered" evidence="5">
    <location>
        <begin position="101"/>
        <end position="126"/>
    </location>
</feature>
<dbReference type="PROSITE" id="PS50199">
    <property type="entry name" value="ZF_RANBP2_2"/>
    <property type="match status" value="2"/>
</dbReference>
<keyword evidence="2 4" id="KW-0863">Zinc-finger</keyword>
<keyword evidence="8" id="KW-1185">Reference proteome</keyword>
<evidence type="ECO:0000259" key="6">
    <source>
        <dbReference type="PROSITE" id="PS50199"/>
    </source>
</evidence>
<dbReference type="OMA" id="NACINFG"/>
<feature type="compositionally biased region" description="Acidic residues" evidence="5">
    <location>
        <begin position="711"/>
        <end position="725"/>
    </location>
</feature>
<comment type="caution">
    <text evidence="7">The sequence shown here is derived from an EMBL/GenBank/DDBJ whole genome shotgun (WGS) entry which is preliminary data.</text>
</comment>
<feature type="compositionally biased region" description="Basic and acidic residues" evidence="5">
    <location>
        <begin position="899"/>
        <end position="933"/>
    </location>
</feature>
<evidence type="ECO:0000256" key="3">
    <source>
        <dbReference type="ARBA" id="ARBA00022833"/>
    </source>
</evidence>
<accession>A0A1R3HET5</accession>
<feature type="compositionally biased region" description="Acidic residues" evidence="5">
    <location>
        <begin position="595"/>
        <end position="607"/>
    </location>
</feature>
<dbReference type="PROSITE" id="PS01358">
    <property type="entry name" value="ZF_RANBP2_1"/>
    <property type="match status" value="2"/>
</dbReference>
<gene>
    <name evidence="7" type="ORF">CCACVL1_19811</name>
</gene>
<feature type="compositionally biased region" description="Basic residues" evidence="5">
    <location>
        <begin position="730"/>
        <end position="745"/>
    </location>
</feature>
<organism evidence="7 8">
    <name type="scientific">Corchorus capsularis</name>
    <name type="common">Jute</name>
    <dbReference type="NCBI Taxonomy" id="210143"/>
    <lineage>
        <taxon>Eukaryota</taxon>
        <taxon>Viridiplantae</taxon>
        <taxon>Streptophyta</taxon>
        <taxon>Embryophyta</taxon>
        <taxon>Tracheophyta</taxon>
        <taxon>Spermatophyta</taxon>
        <taxon>Magnoliopsida</taxon>
        <taxon>eudicotyledons</taxon>
        <taxon>Gunneridae</taxon>
        <taxon>Pentapetalae</taxon>
        <taxon>rosids</taxon>
        <taxon>malvids</taxon>
        <taxon>Malvales</taxon>
        <taxon>Malvaceae</taxon>
        <taxon>Grewioideae</taxon>
        <taxon>Apeibeae</taxon>
        <taxon>Corchorus</taxon>
    </lineage>
</organism>
<evidence type="ECO:0000256" key="4">
    <source>
        <dbReference type="PROSITE-ProRule" id="PRU00322"/>
    </source>
</evidence>
<dbReference type="PANTHER" id="PTHR23111">
    <property type="entry name" value="ZINC FINGER PROTEIN"/>
    <property type="match status" value="1"/>
</dbReference>
<keyword evidence="1" id="KW-0479">Metal-binding</keyword>
<protein>
    <submittedName>
        <fullName evidence="7">Zinc finger, RanBP2-type</fullName>
    </submittedName>
</protein>
<dbReference type="FunFam" id="4.10.1060.10:FF:000014">
    <property type="entry name" value="Putative zinc finger, RanBP2-type"/>
    <property type="match status" value="1"/>
</dbReference>
<feature type="compositionally biased region" description="Pro residues" evidence="5">
    <location>
        <begin position="397"/>
        <end position="415"/>
    </location>
</feature>
<dbReference type="Gramene" id="OMO68823">
    <property type="protein sequence ID" value="OMO68823"/>
    <property type="gene ID" value="CCACVL1_19811"/>
</dbReference>
<feature type="compositionally biased region" description="Polar residues" evidence="5">
    <location>
        <begin position="636"/>
        <end position="657"/>
    </location>
</feature>
<dbReference type="InterPro" id="IPR036443">
    <property type="entry name" value="Znf_RanBP2_sf"/>
</dbReference>
<dbReference type="STRING" id="210143.A0A1R3HET5"/>
<dbReference type="SUPFAM" id="SSF90209">
    <property type="entry name" value="Ran binding protein zinc finger-like"/>
    <property type="match status" value="1"/>
</dbReference>
<feature type="compositionally biased region" description="Basic and acidic residues" evidence="5">
    <location>
        <begin position="796"/>
        <end position="891"/>
    </location>
</feature>
<evidence type="ECO:0000256" key="2">
    <source>
        <dbReference type="ARBA" id="ARBA00022771"/>
    </source>
</evidence>
<feature type="region of interest" description="Disordered" evidence="5">
    <location>
        <begin position="687"/>
        <end position="933"/>
    </location>
</feature>
<proteinExistence type="predicted"/>
<name>A0A1R3HET5_COCAP</name>
<evidence type="ECO:0000313" key="7">
    <source>
        <dbReference type="EMBL" id="OMO68823.1"/>
    </source>
</evidence>
<feature type="domain" description="RanBP2-type" evidence="6">
    <location>
        <begin position="428"/>
        <end position="457"/>
    </location>
</feature>
<feature type="compositionally biased region" description="Basic and acidic residues" evidence="5">
    <location>
        <begin position="576"/>
        <end position="587"/>
    </location>
</feature>
<dbReference type="GO" id="GO:0003729">
    <property type="term" value="F:mRNA binding"/>
    <property type="evidence" value="ECO:0007669"/>
    <property type="project" value="TreeGrafter"/>
</dbReference>
<dbReference type="GO" id="GO:0008270">
    <property type="term" value="F:zinc ion binding"/>
    <property type="evidence" value="ECO:0007669"/>
    <property type="project" value="UniProtKB-KW"/>
</dbReference>
<dbReference type="Gene3D" id="4.10.1060.10">
    <property type="entry name" value="Zinc finger, RanBP2-type"/>
    <property type="match status" value="2"/>
</dbReference>
<evidence type="ECO:0000313" key="8">
    <source>
        <dbReference type="Proteomes" id="UP000188268"/>
    </source>
</evidence>
<sequence>MAQSPFAFILQKRLSVSSKTLLKPHIISSSSSLIFNSIKVRPFSSGLPHPAASTTPEPPKPTSLSARMSFVFDQIDRIEKQRQEQSVQNDETLQRIRAWRQSKKEAQETQKQFQSGEENPDSGIAQNDANLTEFTLSDSPELTKSQNGDALRRIRAWRESTNGENKECLEGEIAKNEANFTVFSTESGAELGELGKQKGKELEVVHPWPEWIELMERLVQQNYFDHKRRDEEKMVEELGFDMSEVDDQIKDDAGIDFKDFKTVQTACVNFGKDRFDILRSLSRQDIQILVGFGCPSADKKVVFSAKLLRKRVHLDEGDVCSSCSLRNSCERAYLLTNKEDEARTIDVMRVLLTYGFDYVNGSVVNESVQKQKSVKTVVRKLLHQVVKLSAVPIDPNLPPPVIKKPPPKVKQPPPPPKKRVGRDDIEMKKGDWLCPKCDFMNFAKNTVCLQCDAKRPKRQLLPGEWECPECNFLNYRRNMACFHCDCKRPPDAVMEEGKIQEMQPGPRTRFEKGARRPEVSNAWNFDFDDDESDGADVAAFEYADFSARVEASPSDNLGGNLRGLEDDFDTAGRGSRIHERSYSDMHSSRHGMGFDDFDDEDDIDSYEIDTQQNNPRQKATSSIYSENEGFSEPEQSEGSNDSLSSRRTRFPSYNKSPNHMHKNVALSGAEDDDLDFHSDAELSVHPNWKSSHVADTKHRGRGAPKNLSYGSDEDLDLDSDLDDDFGNFRSKGRKENKRSYSKGKFRGGSSDFEDDCFSGSEGSHSRRNGSRRDKIGYGRRENNGSGRGGYNLVNDSRSRSNPKMDDRRNYSDNFDRSHRGSRGDSRRDDRRIYSNDKFDRSSRGSRGDSRRDDRRIYTNDRFDRSSRGPRGDNRRFPEGDYGSQRKNDRQKFMGSRQDGVFENRRPGRSHEYDSSTGRDDPGEFRNSRRVIER</sequence>
<evidence type="ECO:0000256" key="5">
    <source>
        <dbReference type="SAM" id="MobiDB-lite"/>
    </source>
</evidence>
<feature type="region of interest" description="Disordered" evidence="5">
    <location>
        <begin position="397"/>
        <end position="422"/>
    </location>
</feature>
<feature type="region of interest" description="Disordered" evidence="5">
    <location>
        <begin position="551"/>
        <end position="661"/>
    </location>
</feature>
<dbReference type="EMBL" id="AWWV01012148">
    <property type="protein sequence ID" value="OMO68823.1"/>
    <property type="molecule type" value="Genomic_DNA"/>
</dbReference>
<reference evidence="7 8" key="1">
    <citation type="submission" date="2013-09" db="EMBL/GenBank/DDBJ databases">
        <title>Corchorus capsularis genome sequencing.</title>
        <authorList>
            <person name="Alam M."/>
            <person name="Haque M.S."/>
            <person name="Islam M.S."/>
            <person name="Emdad E.M."/>
            <person name="Islam M.M."/>
            <person name="Ahmed B."/>
            <person name="Halim A."/>
            <person name="Hossen Q.M.M."/>
            <person name="Hossain M.Z."/>
            <person name="Ahmed R."/>
            <person name="Khan M.M."/>
            <person name="Islam R."/>
            <person name="Rashid M.M."/>
            <person name="Khan S.A."/>
            <person name="Rahman M.S."/>
            <person name="Alam M."/>
        </authorList>
    </citation>
    <scope>NUCLEOTIDE SEQUENCE [LARGE SCALE GENOMIC DNA]</scope>
    <source>
        <strain evidence="8">cv. CVL-1</strain>
        <tissue evidence="7">Whole seedling</tissue>
    </source>
</reference>
<dbReference type="SMART" id="SM00547">
    <property type="entry name" value="ZnF_RBZ"/>
    <property type="match status" value="2"/>
</dbReference>
<dbReference type="Pfam" id="PF00641">
    <property type="entry name" value="Zn_ribbon_RanBP"/>
    <property type="match status" value="2"/>
</dbReference>